<evidence type="ECO:0000256" key="2">
    <source>
        <dbReference type="ARBA" id="ARBA00022525"/>
    </source>
</evidence>
<dbReference type="SUPFAM" id="SSF57256">
    <property type="entry name" value="Elafin-like"/>
    <property type="match status" value="1"/>
</dbReference>
<dbReference type="SUPFAM" id="SSF57184">
    <property type="entry name" value="Growth factor receptor domain"/>
    <property type="match status" value="5"/>
</dbReference>
<dbReference type="PANTHER" id="PTHR24034">
    <property type="entry name" value="EGF-LIKE DOMAIN-CONTAINING PROTEIN"/>
    <property type="match status" value="1"/>
</dbReference>
<dbReference type="InterPro" id="IPR050751">
    <property type="entry name" value="ECM_structural_protein"/>
</dbReference>
<evidence type="ECO:0000313" key="14">
    <source>
        <dbReference type="RefSeq" id="XP_006820460.1"/>
    </source>
</evidence>
<feature type="domain" description="EGF-like" evidence="11">
    <location>
        <begin position="201"/>
        <end position="239"/>
    </location>
</feature>
<feature type="domain" description="EGF-like" evidence="11">
    <location>
        <begin position="629"/>
        <end position="667"/>
    </location>
</feature>
<dbReference type="InterPro" id="IPR026823">
    <property type="entry name" value="cEGF"/>
</dbReference>
<keyword evidence="7" id="KW-1015">Disulfide bond</keyword>
<feature type="domain" description="EGF-like" evidence="11">
    <location>
        <begin position="508"/>
        <end position="548"/>
    </location>
</feature>
<feature type="chain" id="PRO_5046922404" evidence="10">
    <location>
        <begin position="21"/>
        <end position="1523"/>
    </location>
</feature>
<evidence type="ECO:0000256" key="8">
    <source>
        <dbReference type="ARBA" id="ARBA00023180"/>
    </source>
</evidence>
<reference evidence="14" key="1">
    <citation type="submission" date="2025-08" db="UniProtKB">
        <authorList>
            <consortium name="RefSeq"/>
        </authorList>
    </citation>
    <scope>IDENTIFICATION</scope>
    <source>
        <tissue evidence="14">Testes</tissue>
    </source>
</reference>
<dbReference type="SUPFAM" id="SSF57603">
    <property type="entry name" value="FnI-like domain"/>
    <property type="match status" value="1"/>
</dbReference>
<sequence>MRVLFYVFVVVVAFYEDTLSQDTDIFYSCPSGIPLLSTDGNPVACSRSGCGAWSADHFCSSGVCCPLCSNGKRPYSFCDQAICADFVCAGYPSAVCKADKCVSCEIVVFDSVTLEGIRCPENYCVLEDGEIAFDGEQWMDGCLSCQCEVGVLTCTDERCPVDECSTGTHTCDVNANCTDTPSTFECRCNQGFTGDGHQCQDIDECLSVQCGDNSHCTNLPGWYQCECNNGFSWDGQTCQDVDECESGIHACDVNALCINIPGSFMCQCIDGFTGTGLICEDIDECLGSNDCGTDALCINLPGSYSCSCVQGFYGDGITCQDIDECELDVHDCDLNALCINRPGSFTCQCKAGYIVDGFTCVDINECVTGEHNCDANAYCTNTMGSFNCTCANEYIGDGINCRAMATIDRCPYDFPLLVSSDDRIMSCSRTRRCTVKNPMTYCYRGPSGSGCCPVCPDTGKTPGTCESDVCDGFECNGYPYAVCKANPCADCQPTAYDPLTLKEVHCSSVDECSTGTHTCDVNANCTDTPSSFECRCNQGFTGDGHQCQDIDECLSVQCGDNFHCTNLPGSYQCECNNGFSWDGQTCQDVDECESGIHACDVNALCINIPGSFMCQCIDGFTGTGLVCEDIDECLSVHCGDNSHCTNSPGSYQCECNNGFSWNGQTCQDVDECESGIHACDVNAMCTNIPGSFMCQCIDGFTGTGLICEDIDECLGSNDCDTDALCINLPGSYSCSCVQGFYGDGITCQDIDECELDVHDCDLNALCINRPGSFTCQCKAGYIVDGFTCVDINECVTGEHNCDANAYCTNTMGLFNCTCANEYIGDGINCRAMATIDRCPYDFPLLMSSDERIISCSRTRKCTMKNPLTYCYRGPSGSGCCPVCPDTGKRPGTCESDVCDGFECNGYPNAVCKANPCADCQPTAYDPLTLKEVHCSLNCNSTNGIEYRHGDKWIDSCLICECNDGNAVCSDHLCESSGGILCPDSDPLHYDGIVFNCSSHDCPAGHYCRHIAPSQGVCCPAVNTTVECIYDWTEWFDITTPVDSLGDFETLFMLCKSGINPMCDNTTVIDVRTVEGNRPAQTTGEVFYSNDAINGFICRNQDQFDGQCENYEVRFCFVGSETVIKPVYCQTNSTAYVEGEEWLTGCTLCRCTNGSINCTDQYCGDLYNMCDRGTPLIADHVTNSLVFCKLEIIHDCPATHLCQAVNISQIQTGICCPISTYDQNCVNGTWTDWYDLDKSYNESVIPGDLEVLQYLISSSGHVCKNPLSIDVQTDEGIPAYNTGQTFYSFDVVTGFVCRNADQNGEPCLNYRVRLCCPEPSFCDEDMLTPWFDLDNPCGMDTHDIGDVELLSVIRDEYPLESCDFPTAIQVHTVDGVPAEQTGQVFRYMDVKHGFICRDKDQEGFDDCLDYKIRFCCNYAPVSEYNVSKIIKKGQCPLVIRTTFKQIRDTDGEFAYFGCQDDRDCAETQKCCPSGEFGTLCMDAISPCRHDGIDYPPGSYRQHSCNFCGCEDGVWECTQEQCDGY</sequence>
<comment type="caution">
    <text evidence="9">Lacks conserved residue(s) required for the propagation of feature annotation.</text>
</comment>
<comment type="subcellular location">
    <subcellularLocation>
        <location evidence="1">Secreted</location>
    </subcellularLocation>
</comment>
<dbReference type="InterPro" id="IPR036645">
    <property type="entry name" value="Elafin-like_sf"/>
</dbReference>
<feature type="domain" description="EGF-like" evidence="11">
    <location>
        <begin position="321"/>
        <end position="359"/>
    </location>
</feature>
<feature type="domain" description="EGF-like" evidence="11">
    <location>
        <begin position="749"/>
        <end position="787"/>
    </location>
</feature>
<dbReference type="InterPro" id="IPR009030">
    <property type="entry name" value="Growth_fac_rcpt_cys_sf"/>
</dbReference>
<feature type="domain" description="EGF-like" evidence="11">
    <location>
        <begin position="790"/>
        <end position="830"/>
    </location>
</feature>
<dbReference type="InterPro" id="IPR018097">
    <property type="entry name" value="EGF_Ca-bd_CS"/>
</dbReference>
<keyword evidence="3 9" id="KW-0245">EGF-like domain</keyword>
<feature type="domain" description="EGF-like" evidence="11">
    <location>
        <begin position="281"/>
        <end position="320"/>
    </location>
</feature>
<feature type="domain" description="VWFC" evidence="12">
    <location>
        <begin position="936"/>
        <end position="1028"/>
    </location>
</feature>
<evidence type="ECO:0000256" key="10">
    <source>
        <dbReference type="SAM" id="SignalP"/>
    </source>
</evidence>
<feature type="domain" description="EGF-like" evidence="11">
    <location>
        <begin position="709"/>
        <end position="748"/>
    </location>
</feature>
<keyword evidence="6" id="KW-0106">Calcium</keyword>
<dbReference type="Proteomes" id="UP000694865">
    <property type="component" value="Unplaced"/>
</dbReference>
<evidence type="ECO:0000313" key="13">
    <source>
        <dbReference type="Proteomes" id="UP000694865"/>
    </source>
</evidence>
<feature type="domain" description="EGF-like" evidence="11">
    <location>
        <begin position="160"/>
        <end position="200"/>
    </location>
</feature>
<keyword evidence="2" id="KW-0964">Secreted</keyword>
<organism evidence="13 14">
    <name type="scientific">Saccoglossus kowalevskii</name>
    <name type="common">Acorn worm</name>
    <dbReference type="NCBI Taxonomy" id="10224"/>
    <lineage>
        <taxon>Eukaryota</taxon>
        <taxon>Metazoa</taxon>
        <taxon>Hemichordata</taxon>
        <taxon>Enteropneusta</taxon>
        <taxon>Harrimaniidae</taxon>
        <taxon>Saccoglossus</taxon>
    </lineage>
</organism>
<dbReference type="RefSeq" id="XP_006820460.1">
    <property type="nucleotide sequence ID" value="XM_006820397.1"/>
</dbReference>
<keyword evidence="4 10" id="KW-0732">Signal</keyword>
<evidence type="ECO:0000256" key="6">
    <source>
        <dbReference type="ARBA" id="ARBA00022837"/>
    </source>
</evidence>
<evidence type="ECO:0000259" key="11">
    <source>
        <dbReference type="PROSITE" id="PS50026"/>
    </source>
</evidence>
<dbReference type="SMART" id="SM00215">
    <property type="entry name" value="VWC_out"/>
    <property type="match status" value="3"/>
</dbReference>
<evidence type="ECO:0000256" key="9">
    <source>
        <dbReference type="PROSITE-ProRule" id="PRU00076"/>
    </source>
</evidence>
<keyword evidence="5" id="KW-0677">Repeat</keyword>
<feature type="domain" description="EGF-like" evidence="11">
    <location>
        <begin position="549"/>
        <end position="587"/>
    </location>
</feature>
<feature type="domain" description="EGF-like" evidence="11">
    <location>
        <begin position="588"/>
        <end position="628"/>
    </location>
</feature>
<dbReference type="PROSITE" id="PS01187">
    <property type="entry name" value="EGF_CA"/>
    <property type="match status" value="5"/>
</dbReference>
<dbReference type="InterPro" id="IPR001007">
    <property type="entry name" value="VWF_dom"/>
</dbReference>
<keyword evidence="13" id="KW-1185">Reference proteome</keyword>
<dbReference type="SMART" id="SM00289">
    <property type="entry name" value="WR1"/>
    <property type="match status" value="7"/>
</dbReference>
<keyword evidence="8" id="KW-0325">Glycoprotein</keyword>
<name>A0ABM0MKB9_SACKO</name>
<dbReference type="PROSITE" id="PS00010">
    <property type="entry name" value="ASX_HYDROXYL"/>
    <property type="match status" value="14"/>
</dbReference>
<evidence type="ECO:0000256" key="5">
    <source>
        <dbReference type="ARBA" id="ARBA00022737"/>
    </source>
</evidence>
<dbReference type="CDD" id="cd00054">
    <property type="entry name" value="EGF_CA"/>
    <property type="match status" value="7"/>
</dbReference>
<dbReference type="PROSITE" id="PS50184">
    <property type="entry name" value="VWFC_2"/>
    <property type="match status" value="1"/>
</dbReference>
<evidence type="ECO:0000259" key="12">
    <source>
        <dbReference type="PROSITE" id="PS50184"/>
    </source>
</evidence>
<gene>
    <name evidence="14" type="primary">LOC100376785</name>
</gene>
<dbReference type="InterPro" id="IPR001881">
    <property type="entry name" value="EGF-like_Ca-bd_dom"/>
</dbReference>
<proteinExistence type="predicted"/>
<dbReference type="Gene3D" id="2.10.25.10">
    <property type="entry name" value="Laminin"/>
    <property type="match status" value="14"/>
</dbReference>
<dbReference type="PROSITE" id="PS01186">
    <property type="entry name" value="EGF_2"/>
    <property type="match status" value="10"/>
</dbReference>
<dbReference type="Pfam" id="PF13330">
    <property type="entry name" value="Mucin2_WxxW"/>
    <property type="match status" value="3"/>
</dbReference>
<dbReference type="Pfam" id="PF12662">
    <property type="entry name" value="cEGF"/>
    <property type="match status" value="3"/>
</dbReference>
<evidence type="ECO:0000256" key="4">
    <source>
        <dbReference type="ARBA" id="ARBA00022729"/>
    </source>
</evidence>
<accession>A0ABM0MKB9</accession>
<evidence type="ECO:0000256" key="7">
    <source>
        <dbReference type="ARBA" id="ARBA00023157"/>
    </source>
</evidence>
<feature type="domain" description="EGF-like" evidence="11">
    <location>
        <begin position="668"/>
        <end position="708"/>
    </location>
</feature>
<feature type="signal peptide" evidence="10">
    <location>
        <begin position="1"/>
        <end position="20"/>
    </location>
</feature>
<dbReference type="InterPro" id="IPR006150">
    <property type="entry name" value="Cys_repeat_1"/>
</dbReference>
<evidence type="ECO:0000256" key="3">
    <source>
        <dbReference type="ARBA" id="ARBA00022536"/>
    </source>
</evidence>
<dbReference type="SMART" id="SM00179">
    <property type="entry name" value="EGF_CA"/>
    <property type="match status" value="14"/>
</dbReference>
<evidence type="ECO:0000256" key="1">
    <source>
        <dbReference type="ARBA" id="ARBA00004613"/>
    </source>
</evidence>
<feature type="domain" description="EGF-like" evidence="11">
    <location>
        <begin position="240"/>
        <end position="280"/>
    </location>
</feature>
<dbReference type="Pfam" id="PF12947">
    <property type="entry name" value="EGF_3"/>
    <property type="match status" value="11"/>
</dbReference>
<dbReference type="PANTHER" id="PTHR24034:SF204">
    <property type="entry name" value="ADHESION G PROTEIN-COUPLED RECEPTOR E1"/>
    <property type="match status" value="1"/>
</dbReference>
<feature type="domain" description="EGF-like" evidence="11">
    <location>
        <begin position="362"/>
        <end position="402"/>
    </location>
</feature>
<dbReference type="PROSITE" id="PS50026">
    <property type="entry name" value="EGF_3"/>
    <property type="match status" value="14"/>
</dbReference>
<dbReference type="SMART" id="SM00181">
    <property type="entry name" value="EGF"/>
    <property type="match status" value="14"/>
</dbReference>
<dbReference type="GeneID" id="100376785"/>
<dbReference type="SMART" id="SM00214">
    <property type="entry name" value="VWC"/>
    <property type="match status" value="3"/>
</dbReference>
<dbReference type="InterPro" id="IPR025155">
    <property type="entry name" value="WxxW_domain"/>
</dbReference>
<dbReference type="InterPro" id="IPR000152">
    <property type="entry name" value="EGF-type_Asp/Asn_hydroxyl_site"/>
</dbReference>
<dbReference type="InterPro" id="IPR000742">
    <property type="entry name" value="EGF"/>
</dbReference>
<protein>
    <submittedName>
        <fullName evidence="14">Fibrillin-2-like</fullName>
    </submittedName>
</protein>
<dbReference type="InterPro" id="IPR024731">
    <property type="entry name" value="NELL2-like_EGF"/>
</dbReference>